<accession>A0A1A8CT62</accession>
<dbReference type="AlphaFoldDB" id="A0A1A8CT62"/>
<reference evidence="1" key="2">
    <citation type="submission" date="2016-06" db="EMBL/GenBank/DDBJ databases">
        <title>The genome of a short-lived fish provides insights into sex chromosome evolution and the genetic control of aging.</title>
        <authorList>
            <person name="Reichwald K."/>
            <person name="Felder M."/>
            <person name="Petzold A."/>
            <person name="Koch P."/>
            <person name="Groth M."/>
            <person name="Platzer M."/>
        </authorList>
    </citation>
    <scope>NUCLEOTIDE SEQUENCE</scope>
    <source>
        <tissue evidence="1">Brain</tissue>
    </source>
</reference>
<name>A0A1A8CT62_NOTKA</name>
<dbReference type="EMBL" id="HADZ01018039">
    <property type="protein sequence ID" value="SBP81980.1"/>
    <property type="molecule type" value="Transcribed_RNA"/>
</dbReference>
<evidence type="ECO:0000313" key="1">
    <source>
        <dbReference type="EMBL" id="SBP81980.1"/>
    </source>
</evidence>
<protein>
    <submittedName>
        <fullName evidence="1">Colony stimulating factor 1b (Macrophage)</fullName>
    </submittedName>
</protein>
<sequence>LREGLSEKTDQRHVQARLHPCIRLWRTANYTHSLLSRHAQEKFQPSGIKNTLKFKVRTSRITEQEPPSCL</sequence>
<organism evidence="1">
    <name type="scientific">Nothobranchius kadleci</name>
    <name type="common">African annual killifish</name>
    <dbReference type="NCBI Taxonomy" id="1051664"/>
    <lineage>
        <taxon>Eukaryota</taxon>
        <taxon>Metazoa</taxon>
        <taxon>Chordata</taxon>
        <taxon>Craniata</taxon>
        <taxon>Vertebrata</taxon>
        <taxon>Euteleostomi</taxon>
        <taxon>Actinopterygii</taxon>
        <taxon>Neopterygii</taxon>
        <taxon>Teleostei</taxon>
        <taxon>Neoteleostei</taxon>
        <taxon>Acanthomorphata</taxon>
        <taxon>Ovalentaria</taxon>
        <taxon>Atherinomorphae</taxon>
        <taxon>Cyprinodontiformes</taxon>
        <taxon>Nothobranchiidae</taxon>
        <taxon>Nothobranchius</taxon>
    </lineage>
</organism>
<reference evidence="1" key="1">
    <citation type="submission" date="2016-05" db="EMBL/GenBank/DDBJ databases">
        <authorList>
            <person name="Lavstsen T."/>
            <person name="Jespersen J.S."/>
        </authorList>
    </citation>
    <scope>NUCLEOTIDE SEQUENCE</scope>
    <source>
        <tissue evidence="1">Brain</tissue>
    </source>
</reference>
<proteinExistence type="predicted"/>
<feature type="non-terminal residue" evidence="1">
    <location>
        <position position="1"/>
    </location>
</feature>
<gene>
    <name evidence="1" type="primary">CSF1B</name>
</gene>